<feature type="region of interest" description="Disordered" evidence="1">
    <location>
        <begin position="1"/>
        <end position="22"/>
    </location>
</feature>
<evidence type="ECO:0008006" key="4">
    <source>
        <dbReference type="Google" id="ProtNLM"/>
    </source>
</evidence>
<protein>
    <recommendedName>
        <fullName evidence="4">IS630 family transposase</fullName>
    </recommendedName>
</protein>
<dbReference type="RefSeq" id="WP_249763217.1">
    <property type="nucleotide sequence ID" value="NZ_CP097320.1"/>
</dbReference>
<accession>A0ABY4QN67</accession>
<gene>
    <name evidence="2" type="ORF">M5I08_09470</name>
</gene>
<dbReference type="EMBL" id="CP097320">
    <property type="protein sequence ID" value="UQX12440.1"/>
    <property type="molecule type" value="Genomic_DNA"/>
</dbReference>
<evidence type="ECO:0000256" key="1">
    <source>
        <dbReference type="SAM" id="MobiDB-lite"/>
    </source>
</evidence>
<evidence type="ECO:0000313" key="2">
    <source>
        <dbReference type="EMBL" id="UQX12440.1"/>
    </source>
</evidence>
<sequence length="50" mass="5671">MNLTPRGADDMPPADRITLTGSQRRELKRLIRAGRTEQRMVIRAKIVLAP</sequence>
<proteinExistence type="predicted"/>
<name>A0ABY4QN67_9MYCO</name>
<evidence type="ECO:0000313" key="3">
    <source>
        <dbReference type="Proteomes" id="UP001056610"/>
    </source>
</evidence>
<reference evidence="2" key="1">
    <citation type="submission" date="2022-05" db="EMBL/GenBank/DDBJ databases">
        <title>A methanotrophic Mycobacterium dominates a cave microbial ecosystem.</title>
        <authorList>
            <person name="Van Spanning R.J.M."/>
            <person name="Guan Q."/>
            <person name="Melkonian C."/>
            <person name="Gallant J."/>
            <person name="Polerecky L."/>
            <person name="Flot J.-F."/>
            <person name="Brandt B.W."/>
            <person name="Braster M."/>
            <person name="Iturbe Espinoza P."/>
            <person name="Aerts J."/>
            <person name="Meima-Franke M."/>
            <person name="Piersma S.R."/>
            <person name="Bunduc C."/>
            <person name="Ummels R."/>
            <person name="Pain A."/>
            <person name="Fleming E.J."/>
            <person name="van der Wel N."/>
            <person name="Gherman V.D."/>
            <person name="Sarbu S.M."/>
            <person name="Bodelier P.L.E."/>
            <person name="Bitter W."/>
        </authorList>
    </citation>
    <scope>NUCLEOTIDE SEQUENCE</scope>
    <source>
        <strain evidence="2">Sulfur Cave</strain>
    </source>
</reference>
<keyword evidence="3" id="KW-1185">Reference proteome</keyword>
<dbReference type="Proteomes" id="UP001056610">
    <property type="component" value="Chromosome"/>
</dbReference>
<organism evidence="2 3">
    <name type="scientific">Candidatus Mycobacterium methanotrophicum</name>
    <dbReference type="NCBI Taxonomy" id="2943498"/>
    <lineage>
        <taxon>Bacteria</taxon>
        <taxon>Bacillati</taxon>
        <taxon>Actinomycetota</taxon>
        <taxon>Actinomycetes</taxon>
        <taxon>Mycobacteriales</taxon>
        <taxon>Mycobacteriaceae</taxon>
        <taxon>Mycobacterium</taxon>
    </lineage>
</organism>